<accession>A0A1G8QRN5</accession>
<feature type="domain" description="UspA" evidence="1">
    <location>
        <begin position="5"/>
        <end position="41"/>
    </location>
</feature>
<proteinExistence type="predicted"/>
<dbReference type="Pfam" id="PF00582">
    <property type="entry name" value="Usp"/>
    <property type="match status" value="1"/>
</dbReference>
<keyword evidence="3" id="KW-1185">Reference proteome</keyword>
<dbReference type="Gene3D" id="3.40.50.620">
    <property type="entry name" value="HUPs"/>
    <property type="match status" value="1"/>
</dbReference>
<dbReference type="Proteomes" id="UP000199382">
    <property type="component" value="Unassembled WGS sequence"/>
</dbReference>
<evidence type="ECO:0000313" key="2">
    <source>
        <dbReference type="EMBL" id="SDJ07356.1"/>
    </source>
</evidence>
<reference evidence="2 3" key="1">
    <citation type="submission" date="2016-10" db="EMBL/GenBank/DDBJ databases">
        <authorList>
            <person name="de Groot N.N."/>
        </authorList>
    </citation>
    <scope>NUCLEOTIDE SEQUENCE [LARGE SCALE GENOMIC DNA]</scope>
    <source>
        <strain evidence="2 3">DSM 25294</strain>
    </source>
</reference>
<dbReference type="InterPro" id="IPR006016">
    <property type="entry name" value="UspA"/>
</dbReference>
<protein>
    <submittedName>
        <fullName evidence="2">Universal stress protein family protein</fullName>
    </submittedName>
</protein>
<organism evidence="2 3">
    <name type="scientific">Aliiruegeria lutimaris</name>
    <dbReference type="NCBI Taxonomy" id="571298"/>
    <lineage>
        <taxon>Bacteria</taxon>
        <taxon>Pseudomonadati</taxon>
        <taxon>Pseudomonadota</taxon>
        <taxon>Alphaproteobacteria</taxon>
        <taxon>Rhodobacterales</taxon>
        <taxon>Roseobacteraceae</taxon>
        <taxon>Aliiruegeria</taxon>
    </lineage>
</organism>
<evidence type="ECO:0000259" key="1">
    <source>
        <dbReference type="Pfam" id="PF00582"/>
    </source>
</evidence>
<gene>
    <name evidence="2" type="ORF">SAMN04488026_101179</name>
</gene>
<dbReference type="STRING" id="571298.SAMN04488026_101179"/>
<evidence type="ECO:0000313" key="3">
    <source>
        <dbReference type="Proteomes" id="UP000199382"/>
    </source>
</evidence>
<dbReference type="InterPro" id="IPR014729">
    <property type="entry name" value="Rossmann-like_a/b/a_fold"/>
</dbReference>
<dbReference type="SUPFAM" id="SSF52402">
    <property type="entry name" value="Adenine nucleotide alpha hydrolases-like"/>
    <property type="match status" value="1"/>
</dbReference>
<dbReference type="OrthoDB" id="5564966at2"/>
<dbReference type="AlphaFoldDB" id="A0A1G8QRN5"/>
<name>A0A1G8QRN5_9RHOB</name>
<sequence length="46" mass="4869">MPNGILVATDGSDGGNHAVDFAADLSANLSRNLCIVHVYLHDYSPK</sequence>
<dbReference type="EMBL" id="FNEK01000011">
    <property type="protein sequence ID" value="SDJ07356.1"/>
    <property type="molecule type" value="Genomic_DNA"/>
</dbReference>